<evidence type="ECO:0000259" key="7">
    <source>
        <dbReference type="Pfam" id="PF04542"/>
    </source>
</evidence>
<dbReference type="AlphaFoldDB" id="A0AAW7M488"/>
<gene>
    <name evidence="9" type="ORF">QQ002_09940</name>
    <name evidence="10" type="ORF">QQX10_10325</name>
</gene>
<dbReference type="GO" id="GO:0006352">
    <property type="term" value="P:DNA-templated transcription initiation"/>
    <property type="evidence" value="ECO:0007669"/>
    <property type="project" value="InterPro"/>
</dbReference>
<keyword evidence="3" id="KW-0731">Sigma factor</keyword>
<dbReference type="SUPFAM" id="SSF88659">
    <property type="entry name" value="Sigma3 and sigma4 domains of RNA polymerase sigma factors"/>
    <property type="match status" value="1"/>
</dbReference>
<dbReference type="EMBL" id="JAUHPX010000006">
    <property type="protein sequence ID" value="MDN4488562.1"/>
    <property type="molecule type" value="Genomic_DNA"/>
</dbReference>
<comment type="caution">
    <text evidence="10">The sequence shown here is derived from an EMBL/GenBank/DDBJ whole genome shotgun (WGS) entry which is preliminary data.</text>
</comment>
<dbReference type="Gene3D" id="1.10.10.10">
    <property type="entry name" value="Winged helix-like DNA-binding domain superfamily/Winged helix DNA-binding domain"/>
    <property type="match status" value="1"/>
</dbReference>
<proteinExistence type="inferred from homology"/>
<evidence type="ECO:0000256" key="2">
    <source>
        <dbReference type="ARBA" id="ARBA00023015"/>
    </source>
</evidence>
<dbReference type="InterPro" id="IPR013325">
    <property type="entry name" value="RNA_pol_sigma_r2"/>
</dbReference>
<dbReference type="InterPro" id="IPR014284">
    <property type="entry name" value="RNA_pol_sigma-70_dom"/>
</dbReference>
<evidence type="ECO:0000256" key="1">
    <source>
        <dbReference type="ARBA" id="ARBA00010641"/>
    </source>
</evidence>
<dbReference type="NCBIfam" id="TIGR02937">
    <property type="entry name" value="sigma70-ECF"/>
    <property type="match status" value="1"/>
</dbReference>
<sequence>MGDSEPIEDLYRVALPRLCRYGLLLTGSEAEGEELVQAAIVKTFSRWRRIDDARAAEQYVRATMRTLTIDAGRRAARWRRAMPRLVEQSSDAPDEAVVAADDVAAAVRALPPRVRVAVALRYLDDLTIAEAADRMGVTAGAVKKYLHTARERLEPWRLAEMDHEAHDAPAREAVEPRRPEGRRVRWPRTS</sequence>
<dbReference type="InterPro" id="IPR007627">
    <property type="entry name" value="RNA_pol_sigma70_r2"/>
</dbReference>
<dbReference type="SUPFAM" id="SSF88946">
    <property type="entry name" value="Sigma2 domain of RNA polymerase sigma factors"/>
    <property type="match status" value="1"/>
</dbReference>
<feature type="region of interest" description="Disordered" evidence="6">
    <location>
        <begin position="162"/>
        <end position="190"/>
    </location>
</feature>
<dbReference type="CDD" id="cd06171">
    <property type="entry name" value="Sigma70_r4"/>
    <property type="match status" value="1"/>
</dbReference>
<evidence type="ECO:0000256" key="6">
    <source>
        <dbReference type="SAM" id="MobiDB-lite"/>
    </source>
</evidence>
<dbReference type="Proteomes" id="UP001172756">
    <property type="component" value="Unassembled WGS sequence"/>
</dbReference>
<reference evidence="10" key="1">
    <citation type="submission" date="2023-06" db="EMBL/GenBank/DDBJ databases">
        <title>Sysu t00039.</title>
        <authorList>
            <person name="Gao L."/>
            <person name="Fang B.-Z."/>
            <person name="Li W.-J."/>
        </authorList>
    </citation>
    <scope>NUCLEOTIDE SEQUENCE</scope>
    <source>
        <strain evidence="10">SYSU T00039</strain>
    </source>
</reference>
<evidence type="ECO:0000313" key="9">
    <source>
        <dbReference type="EMBL" id="MDN4483856.1"/>
    </source>
</evidence>
<organism evidence="10 11">
    <name type="scientific">Demequina lignilytica</name>
    <dbReference type="NCBI Taxonomy" id="3051663"/>
    <lineage>
        <taxon>Bacteria</taxon>
        <taxon>Bacillati</taxon>
        <taxon>Actinomycetota</taxon>
        <taxon>Actinomycetes</taxon>
        <taxon>Micrococcales</taxon>
        <taxon>Demequinaceae</taxon>
        <taxon>Demequina</taxon>
    </lineage>
</organism>
<dbReference type="InterPro" id="IPR039425">
    <property type="entry name" value="RNA_pol_sigma-70-like"/>
</dbReference>
<keyword evidence="2" id="KW-0805">Transcription regulation</keyword>
<dbReference type="GO" id="GO:0016987">
    <property type="term" value="F:sigma factor activity"/>
    <property type="evidence" value="ECO:0007669"/>
    <property type="project" value="UniProtKB-KW"/>
</dbReference>
<dbReference type="GO" id="GO:0003677">
    <property type="term" value="F:DNA binding"/>
    <property type="evidence" value="ECO:0007669"/>
    <property type="project" value="UniProtKB-KW"/>
</dbReference>
<dbReference type="InterPro" id="IPR013324">
    <property type="entry name" value="RNA_pol_sigma_r3/r4-like"/>
</dbReference>
<evidence type="ECO:0000256" key="4">
    <source>
        <dbReference type="ARBA" id="ARBA00023125"/>
    </source>
</evidence>
<name>A0AAW7M488_9MICO</name>
<evidence type="ECO:0000313" key="10">
    <source>
        <dbReference type="EMBL" id="MDN4488562.1"/>
    </source>
</evidence>
<feature type="domain" description="RNA polymerase sigma-70 region 2" evidence="7">
    <location>
        <begin position="10"/>
        <end position="77"/>
    </location>
</feature>
<dbReference type="Gene3D" id="1.10.1740.10">
    <property type="match status" value="1"/>
</dbReference>
<dbReference type="Pfam" id="PF04542">
    <property type="entry name" value="Sigma70_r2"/>
    <property type="match status" value="1"/>
</dbReference>
<protein>
    <submittedName>
        <fullName evidence="10">Sigma-70 family RNA polymerase sigma factor</fullName>
    </submittedName>
</protein>
<dbReference type="PANTHER" id="PTHR43133:SF8">
    <property type="entry name" value="RNA POLYMERASE SIGMA FACTOR HI_1459-RELATED"/>
    <property type="match status" value="1"/>
</dbReference>
<evidence type="ECO:0000256" key="5">
    <source>
        <dbReference type="ARBA" id="ARBA00023163"/>
    </source>
</evidence>
<keyword evidence="11" id="KW-1185">Reference proteome</keyword>
<reference evidence="9 12" key="2">
    <citation type="submission" date="2023-06" db="EMBL/GenBank/DDBJ databases">
        <title>SYSU T0a273.</title>
        <authorList>
            <person name="Gao L."/>
            <person name="Fang B.-Z."/>
            <person name="Li W.-J."/>
        </authorList>
    </citation>
    <scope>NUCLEOTIDE SEQUENCE [LARGE SCALE GENOMIC DNA]</scope>
    <source>
        <strain evidence="9 12">SYSU T0a273</strain>
    </source>
</reference>
<keyword evidence="4" id="KW-0238">DNA-binding</keyword>
<feature type="compositionally biased region" description="Basic and acidic residues" evidence="6">
    <location>
        <begin position="162"/>
        <end position="183"/>
    </location>
</feature>
<evidence type="ECO:0000313" key="11">
    <source>
        <dbReference type="Proteomes" id="UP001172737"/>
    </source>
</evidence>
<accession>A0AAW7M488</accession>
<dbReference type="Pfam" id="PF08281">
    <property type="entry name" value="Sigma70_r4_2"/>
    <property type="match status" value="1"/>
</dbReference>
<evidence type="ECO:0000313" key="12">
    <source>
        <dbReference type="Proteomes" id="UP001172756"/>
    </source>
</evidence>
<comment type="similarity">
    <text evidence="1">Belongs to the sigma-70 factor family. ECF subfamily.</text>
</comment>
<dbReference type="RefSeq" id="WP_301120593.1">
    <property type="nucleotide sequence ID" value="NZ_JAUHPX010000006.1"/>
</dbReference>
<feature type="domain" description="RNA polymerase sigma factor 70 region 4 type 2" evidence="8">
    <location>
        <begin position="102"/>
        <end position="153"/>
    </location>
</feature>
<evidence type="ECO:0000256" key="3">
    <source>
        <dbReference type="ARBA" id="ARBA00023082"/>
    </source>
</evidence>
<keyword evidence="5" id="KW-0804">Transcription</keyword>
<dbReference type="InterPro" id="IPR036388">
    <property type="entry name" value="WH-like_DNA-bd_sf"/>
</dbReference>
<dbReference type="EMBL" id="JAUHQB010000006">
    <property type="protein sequence ID" value="MDN4483856.1"/>
    <property type="molecule type" value="Genomic_DNA"/>
</dbReference>
<evidence type="ECO:0000259" key="8">
    <source>
        <dbReference type="Pfam" id="PF08281"/>
    </source>
</evidence>
<dbReference type="PANTHER" id="PTHR43133">
    <property type="entry name" value="RNA POLYMERASE ECF-TYPE SIGMA FACTO"/>
    <property type="match status" value="1"/>
</dbReference>
<dbReference type="InterPro" id="IPR013249">
    <property type="entry name" value="RNA_pol_sigma70_r4_t2"/>
</dbReference>
<dbReference type="Proteomes" id="UP001172737">
    <property type="component" value="Unassembled WGS sequence"/>
</dbReference>